<dbReference type="STRING" id="743788.S8F155"/>
<feature type="region of interest" description="Disordered" evidence="1">
    <location>
        <begin position="85"/>
        <end position="109"/>
    </location>
</feature>
<dbReference type="AlphaFoldDB" id="S8F155"/>
<feature type="compositionally biased region" description="Basic and acidic residues" evidence="1">
    <location>
        <begin position="94"/>
        <end position="109"/>
    </location>
</feature>
<reference evidence="2 3" key="1">
    <citation type="journal article" date="2012" name="Science">
        <title>The Paleozoic origin of enzymatic lignin decomposition reconstructed from 31 fungal genomes.</title>
        <authorList>
            <person name="Floudas D."/>
            <person name="Binder M."/>
            <person name="Riley R."/>
            <person name="Barry K."/>
            <person name="Blanchette R.A."/>
            <person name="Henrissat B."/>
            <person name="Martinez A.T."/>
            <person name="Otillar R."/>
            <person name="Spatafora J.W."/>
            <person name="Yadav J.S."/>
            <person name="Aerts A."/>
            <person name="Benoit I."/>
            <person name="Boyd A."/>
            <person name="Carlson A."/>
            <person name="Copeland A."/>
            <person name="Coutinho P.M."/>
            <person name="de Vries R.P."/>
            <person name="Ferreira P."/>
            <person name="Findley K."/>
            <person name="Foster B."/>
            <person name="Gaskell J."/>
            <person name="Glotzer D."/>
            <person name="Gorecki P."/>
            <person name="Heitman J."/>
            <person name="Hesse C."/>
            <person name="Hori C."/>
            <person name="Igarashi K."/>
            <person name="Jurgens J.A."/>
            <person name="Kallen N."/>
            <person name="Kersten P."/>
            <person name="Kohler A."/>
            <person name="Kuees U."/>
            <person name="Kumar T.K.A."/>
            <person name="Kuo A."/>
            <person name="LaButti K."/>
            <person name="Larrondo L.F."/>
            <person name="Lindquist E."/>
            <person name="Ling A."/>
            <person name="Lombard V."/>
            <person name="Lucas S."/>
            <person name="Lundell T."/>
            <person name="Martin R."/>
            <person name="McLaughlin D.J."/>
            <person name="Morgenstern I."/>
            <person name="Morin E."/>
            <person name="Murat C."/>
            <person name="Nagy L.G."/>
            <person name="Nolan M."/>
            <person name="Ohm R.A."/>
            <person name="Patyshakuliyeva A."/>
            <person name="Rokas A."/>
            <person name="Ruiz-Duenas F.J."/>
            <person name="Sabat G."/>
            <person name="Salamov A."/>
            <person name="Samejima M."/>
            <person name="Schmutz J."/>
            <person name="Slot J.C."/>
            <person name="St John F."/>
            <person name="Stenlid J."/>
            <person name="Sun H."/>
            <person name="Sun S."/>
            <person name="Syed K."/>
            <person name="Tsang A."/>
            <person name="Wiebenga A."/>
            <person name="Young D."/>
            <person name="Pisabarro A."/>
            <person name="Eastwood D.C."/>
            <person name="Martin F."/>
            <person name="Cullen D."/>
            <person name="Grigoriev I.V."/>
            <person name="Hibbett D.S."/>
        </authorList>
    </citation>
    <scope>NUCLEOTIDE SEQUENCE</scope>
    <source>
        <strain evidence="3">FP-58527</strain>
    </source>
</reference>
<dbReference type="OrthoDB" id="2802234at2759"/>
<gene>
    <name evidence="2" type="ORF">FOMPIDRAFT_1079407</name>
</gene>
<evidence type="ECO:0008006" key="4">
    <source>
        <dbReference type="Google" id="ProtNLM"/>
    </source>
</evidence>
<dbReference type="eggNOG" id="ENOG502S94A">
    <property type="taxonomic scope" value="Eukaryota"/>
</dbReference>
<evidence type="ECO:0000313" key="3">
    <source>
        <dbReference type="Proteomes" id="UP000015241"/>
    </source>
</evidence>
<feature type="non-terminal residue" evidence="2">
    <location>
        <position position="109"/>
    </location>
</feature>
<keyword evidence="3" id="KW-1185">Reference proteome</keyword>
<dbReference type="EMBL" id="KE504364">
    <property type="protein sequence ID" value="EPS92749.1"/>
    <property type="molecule type" value="Genomic_DNA"/>
</dbReference>
<feature type="non-terminal residue" evidence="2">
    <location>
        <position position="1"/>
    </location>
</feature>
<organism evidence="2 3">
    <name type="scientific">Fomitopsis schrenkii</name>
    <name type="common">Brown rot fungus</name>
    <dbReference type="NCBI Taxonomy" id="2126942"/>
    <lineage>
        <taxon>Eukaryota</taxon>
        <taxon>Fungi</taxon>
        <taxon>Dikarya</taxon>
        <taxon>Basidiomycota</taxon>
        <taxon>Agaricomycotina</taxon>
        <taxon>Agaricomycetes</taxon>
        <taxon>Polyporales</taxon>
        <taxon>Fomitopsis</taxon>
    </lineage>
</organism>
<dbReference type="InParanoid" id="S8F155"/>
<dbReference type="Proteomes" id="UP000015241">
    <property type="component" value="Unassembled WGS sequence"/>
</dbReference>
<evidence type="ECO:0000256" key="1">
    <source>
        <dbReference type="SAM" id="MobiDB-lite"/>
    </source>
</evidence>
<accession>S8F155</accession>
<protein>
    <recommendedName>
        <fullName evidence="4">HAT C-terminal dimerisation domain-containing protein</fullName>
    </recommendedName>
</protein>
<dbReference type="HOGENOM" id="CLU_2190156_0_0_1"/>
<proteinExistence type="predicted"/>
<sequence length="109" mass="12366">APFAGGISNARTWWESLLVRAKEHPIKALAIRIFSIVPHCAEVERLFSNLGGVQSVKRCNWTVDHIQTIGTLRNNYESELTNGATVHRRHAHMHTRDERGLNKEKATEL</sequence>
<name>S8F155_FOMSC</name>
<evidence type="ECO:0000313" key="2">
    <source>
        <dbReference type="EMBL" id="EPS92749.1"/>
    </source>
</evidence>